<dbReference type="PATRIC" id="fig|1423796.3.peg.1766"/>
<keyword evidence="1" id="KW-1133">Transmembrane helix</keyword>
<comment type="caution">
    <text evidence="2">The sequence shown here is derived from an EMBL/GenBank/DDBJ whole genome shotgun (WGS) entry which is preliminary data.</text>
</comment>
<reference evidence="2 3" key="1">
    <citation type="journal article" date="2015" name="Genome Announc.">
        <title>Expanding the biotechnology potential of lactobacilli through comparative genomics of 213 strains and associated genera.</title>
        <authorList>
            <person name="Sun Z."/>
            <person name="Harris H.M."/>
            <person name="McCann A."/>
            <person name="Guo C."/>
            <person name="Argimon S."/>
            <person name="Zhang W."/>
            <person name="Yang X."/>
            <person name="Jeffery I.B."/>
            <person name="Cooney J.C."/>
            <person name="Kagawa T.F."/>
            <person name="Liu W."/>
            <person name="Song Y."/>
            <person name="Salvetti E."/>
            <person name="Wrobel A."/>
            <person name="Rasinkangas P."/>
            <person name="Parkhill J."/>
            <person name="Rea M.C."/>
            <person name="O'Sullivan O."/>
            <person name="Ritari J."/>
            <person name="Douillard F.P."/>
            <person name="Paul Ross R."/>
            <person name="Yang R."/>
            <person name="Briner A.E."/>
            <person name="Felis G.E."/>
            <person name="de Vos W.M."/>
            <person name="Barrangou R."/>
            <person name="Klaenhammer T.R."/>
            <person name="Caufield P.W."/>
            <person name="Cui Y."/>
            <person name="Zhang H."/>
            <person name="O'Toole P.W."/>
        </authorList>
    </citation>
    <scope>NUCLEOTIDE SEQUENCE [LARGE SCALE GENOMIC DNA]</scope>
    <source>
        <strain evidence="2 3">DSM 20253</strain>
    </source>
</reference>
<dbReference type="RefSeq" id="WP_057872972.1">
    <property type="nucleotide sequence ID" value="NZ_AYYI01000005.1"/>
</dbReference>
<evidence type="ECO:0000313" key="3">
    <source>
        <dbReference type="Proteomes" id="UP000051638"/>
    </source>
</evidence>
<feature type="transmembrane region" description="Helical" evidence="1">
    <location>
        <begin position="252"/>
        <end position="272"/>
    </location>
</feature>
<keyword evidence="1" id="KW-0812">Transmembrane</keyword>
<keyword evidence="3" id="KW-1185">Reference proteome</keyword>
<dbReference type="STRING" id="1423796.FC24_GL001738"/>
<sequence length="369" mass="42624">MNKNMYRYDAKRQVVIYKGDQVIPDITSEKLHKLRVSNFFARKGLEYQTASEYAIQLDKLTAIKQERLKIEKKLAPFTVTVSLVTKAVDAAEKYLARVGYDHERAKQLCFAIAYELDAAASVNYQKKLDDLIIKQPEIIDDRNEFPEELKYTLERKALKTYEATVTDVNFKIGKKQEVSFTSNDELVQSNQGKGATQTQKQIIVPRAFAQTPHYTVKSSNVNSGAVRRKFYVKPQPKEKQIKMPSEYRVKAFKLKITAVITIVLLLMTVIGLHWAKESGDSASFLWFTGFLPFLIPFPPMILFTNQKDEIGEQTPSESTSFMIAHYLHKRDVKKAKIHQVFQKERTLKIKRKDLPQQKQAVKDEDWTDF</sequence>
<protein>
    <submittedName>
        <fullName evidence="2">Uncharacterized protein</fullName>
    </submittedName>
</protein>
<feature type="transmembrane region" description="Helical" evidence="1">
    <location>
        <begin position="284"/>
        <end position="303"/>
    </location>
</feature>
<dbReference type="Proteomes" id="UP000051638">
    <property type="component" value="Unassembled WGS sequence"/>
</dbReference>
<accession>A0A0R2D962</accession>
<keyword evidence="1" id="KW-0472">Membrane</keyword>
<gene>
    <name evidence="2" type="ORF">FC24_GL001738</name>
</gene>
<evidence type="ECO:0000256" key="1">
    <source>
        <dbReference type="SAM" id="Phobius"/>
    </source>
</evidence>
<proteinExistence type="predicted"/>
<organism evidence="2 3">
    <name type="scientific">Loigolactobacillus rennini DSM 20253</name>
    <dbReference type="NCBI Taxonomy" id="1423796"/>
    <lineage>
        <taxon>Bacteria</taxon>
        <taxon>Bacillati</taxon>
        <taxon>Bacillota</taxon>
        <taxon>Bacilli</taxon>
        <taxon>Lactobacillales</taxon>
        <taxon>Lactobacillaceae</taxon>
        <taxon>Loigolactobacillus</taxon>
    </lineage>
</organism>
<name>A0A0R2D962_9LACO</name>
<evidence type="ECO:0000313" key="2">
    <source>
        <dbReference type="EMBL" id="KRM99906.1"/>
    </source>
</evidence>
<dbReference type="AlphaFoldDB" id="A0A0R2D962"/>
<dbReference type="EMBL" id="AYYI01000005">
    <property type="protein sequence ID" value="KRM99906.1"/>
    <property type="molecule type" value="Genomic_DNA"/>
</dbReference>